<evidence type="ECO:0000256" key="6">
    <source>
        <dbReference type="PIRSR" id="PIRSR623088-1"/>
    </source>
</evidence>
<feature type="compositionally biased region" description="Polar residues" evidence="10">
    <location>
        <begin position="1483"/>
        <end position="1494"/>
    </location>
</feature>
<dbReference type="KEGG" id="hazt:108678015"/>
<evidence type="ECO:0000313" key="13">
    <source>
        <dbReference type="RefSeq" id="XP_018021834.1"/>
    </source>
</evidence>
<dbReference type="SMART" id="SM00471">
    <property type="entry name" value="HDc"/>
    <property type="match status" value="1"/>
</dbReference>
<dbReference type="GO" id="GO:0046872">
    <property type="term" value="F:metal ion binding"/>
    <property type="evidence" value="ECO:0007669"/>
    <property type="project" value="UniProtKB-KW"/>
</dbReference>
<dbReference type="RefSeq" id="XP_018021834.1">
    <property type="nucleotide sequence ID" value="XM_018166345.2"/>
</dbReference>
<dbReference type="FunFam" id="1.10.1300.10:FF:000004">
    <property type="entry name" value="Phosphodiesterase"/>
    <property type="match status" value="1"/>
</dbReference>
<evidence type="ECO:0000256" key="9">
    <source>
        <dbReference type="RuleBase" id="RU363067"/>
    </source>
</evidence>
<feature type="compositionally biased region" description="Low complexity" evidence="10">
    <location>
        <begin position="905"/>
        <end position="919"/>
    </location>
</feature>
<comment type="similarity">
    <text evidence="5">Belongs to the cyclic nucleotide phosphodiesterase family. PDE7 subfamily.</text>
</comment>
<dbReference type="GeneID" id="108678015"/>
<comment type="pathway">
    <text evidence="2">Purine metabolism; 3',5'-cyclic AMP degradation; AMP from 3',5'-cyclic AMP: step 1/1.</text>
</comment>
<dbReference type="InterPro" id="IPR023174">
    <property type="entry name" value="PDEase_CS"/>
</dbReference>
<evidence type="ECO:0000256" key="3">
    <source>
        <dbReference type="ARBA" id="ARBA00022723"/>
    </source>
</evidence>
<dbReference type="SUPFAM" id="SSF109604">
    <property type="entry name" value="HD-domain/PDEase-like"/>
    <property type="match status" value="1"/>
</dbReference>
<dbReference type="PANTHER" id="PTHR11347">
    <property type="entry name" value="CYCLIC NUCLEOTIDE PHOSPHODIESTERASE"/>
    <property type="match status" value="1"/>
</dbReference>
<feature type="compositionally biased region" description="Basic and acidic residues" evidence="10">
    <location>
        <begin position="108"/>
        <end position="117"/>
    </location>
</feature>
<dbReference type="InterPro" id="IPR003607">
    <property type="entry name" value="HD/PDEase_dom"/>
</dbReference>
<feature type="domain" description="PDEase" evidence="11">
    <location>
        <begin position="373"/>
        <end position="695"/>
    </location>
</feature>
<evidence type="ECO:0000256" key="2">
    <source>
        <dbReference type="ARBA" id="ARBA00004703"/>
    </source>
</evidence>
<dbReference type="PROSITE" id="PS00126">
    <property type="entry name" value="PDEASE_I_1"/>
    <property type="match status" value="1"/>
</dbReference>
<feature type="region of interest" description="Disordered" evidence="10">
    <location>
        <begin position="108"/>
        <end position="151"/>
    </location>
</feature>
<feature type="region of interest" description="Disordered" evidence="10">
    <location>
        <begin position="174"/>
        <end position="212"/>
    </location>
</feature>
<evidence type="ECO:0000259" key="11">
    <source>
        <dbReference type="PROSITE" id="PS51845"/>
    </source>
</evidence>
<dbReference type="Gene3D" id="1.10.1300.10">
    <property type="entry name" value="3'5'-cyclic nucleotide phosphodiesterase, catalytic domain"/>
    <property type="match status" value="1"/>
</dbReference>
<feature type="active site" description="Proton donor" evidence="6">
    <location>
        <position position="449"/>
    </location>
</feature>
<comment type="catalytic activity">
    <reaction evidence="1">
        <text>3',5'-cyclic AMP + H2O = AMP + H(+)</text>
        <dbReference type="Rhea" id="RHEA:25277"/>
        <dbReference type="ChEBI" id="CHEBI:15377"/>
        <dbReference type="ChEBI" id="CHEBI:15378"/>
        <dbReference type="ChEBI" id="CHEBI:58165"/>
        <dbReference type="ChEBI" id="CHEBI:456215"/>
        <dbReference type="EC" id="3.1.4.53"/>
    </reaction>
</comment>
<keyword evidence="3 8" id="KW-0479">Metal-binding</keyword>
<dbReference type="Proteomes" id="UP000694843">
    <property type="component" value="Unplaced"/>
</dbReference>
<dbReference type="InterPro" id="IPR023088">
    <property type="entry name" value="PDEase"/>
</dbReference>
<evidence type="ECO:0000313" key="12">
    <source>
        <dbReference type="Proteomes" id="UP000694843"/>
    </source>
</evidence>
<evidence type="ECO:0000256" key="5">
    <source>
        <dbReference type="ARBA" id="ARBA00061458"/>
    </source>
</evidence>
<feature type="binding site" evidence="8">
    <location>
        <position position="453"/>
    </location>
    <ligand>
        <name>Zn(2+)</name>
        <dbReference type="ChEBI" id="CHEBI:29105"/>
        <label>1</label>
    </ligand>
</feature>
<feature type="binding site" evidence="7">
    <location>
        <begin position="449"/>
        <end position="453"/>
    </location>
    <ligand>
        <name>AMP</name>
        <dbReference type="ChEBI" id="CHEBI:456215"/>
    </ligand>
</feature>
<feature type="region of interest" description="Disordered" evidence="10">
    <location>
        <begin position="1473"/>
        <end position="1502"/>
    </location>
</feature>
<gene>
    <name evidence="13" type="primary">LOC108678015</name>
</gene>
<protein>
    <recommendedName>
        <fullName evidence="9">Phosphodiesterase</fullName>
        <ecNumber evidence="9">3.1.4.-</ecNumber>
    </recommendedName>
</protein>
<feature type="region of interest" description="Disordered" evidence="10">
    <location>
        <begin position="1374"/>
        <end position="1407"/>
    </location>
</feature>
<dbReference type="GO" id="GO:0004115">
    <property type="term" value="F:3',5'-cyclic-AMP phosphodiesterase activity"/>
    <property type="evidence" value="ECO:0007669"/>
    <property type="project" value="UniProtKB-EC"/>
</dbReference>
<feature type="compositionally biased region" description="Polar residues" evidence="10">
    <location>
        <begin position="199"/>
        <end position="212"/>
    </location>
</feature>
<feature type="binding site" evidence="7">
    <location>
        <position position="599"/>
    </location>
    <ligand>
        <name>AMP</name>
        <dbReference type="ChEBI" id="CHEBI:456215"/>
    </ligand>
</feature>
<feature type="region of interest" description="Disordered" evidence="10">
    <location>
        <begin position="830"/>
        <end position="856"/>
    </location>
</feature>
<dbReference type="EC" id="3.1.4.-" evidence="9"/>
<feature type="binding site" evidence="8">
    <location>
        <position position="489"/>
    </location>
    <ligand>
        <name>Zn(2+)</name>
        <dbReference type="ChEBI" id="CHEBI:29105"/>
        <label>1</label>
    </ligand>
</feature>
<evidence type="ECO:0000256" key="7">
    <source>
        <dbReference type="PIRSR" id="PIRSR623088-2"/>
    </source>
</evidence>
<evidence type="ECO:0000256" key="8">
    <source>
        <dbReference type="PIRSR" id="PIRSR623088-3"/>
    </source>
</evidence>
<dbReference type="PRINTS" id="PR00387">
    <property type="entry name" value="PDIESTERASE1"/>
</dbReference>
<accession>A0A8B7P6P5</accession>
<name>A0A8B7P6P5_HYAAZ</name>
<feature type="region of interest" description="Disordered" evidence="10">
    <location>
        <begin position="1044"/>
        <end position="1074"/>
    </location>
</feature>
<dbReference type="InterPro" id="IPR002073">
    <property type="entry name" value="PDEase_catalytic_dom"/>
</dbReference>
<feature type="binding site" evidence="8">
    <location>
        <position position="490"/>
    </location>
    <ligand>
        <name>Zn(2+)</name>
        <dbReference type="ChEBI" id="CHEBI:29105"/>
        <label>2</label>
    </ligand>
</feature>
<keyword evidence="4 9" id="KW-0378">Hydrolase</keyword>
<evidence type="ECO:0000256" key="10">
    <source>
        <dbReference type="SAM" id="MobiDB-lite"/>
    </source>
</evidence>
<dbReference type="PROSITE" id="PS51845">
    <property type="entry name" value="PDEASE_I_2"/>
    <property type="match status" value="1"/>
</dbReference>
<proteinExistence type="inferred from homology"/>
<organism evidence="12 13">
    <name type="scientific">Hyalella azteca</name>
    <name type="common">Amphipod</name>
    <dbReference type="NCBI Taxonomy" id="294128"/>
    <lineage>
        <taxon>Eukaryota</taxon>
        <taxon>Metazoa</taxon>
        <taxon>Ecdysozoa</taxon>
        <taxon>Arthropoda</taxon>
        <taxon>Crustacea</taxon>
        <taxon>Multicrustacea</taxon>
        <taxon>Malacostraca</taxon>
        <taxon>Eumalacostraca</taxon>
        <taxon>Peracarida</taxon>
        <taxon>Amphipoda</taxon>
        <taxon>Senticaudata</taxon>
        <taxon>Talitrida</taxon>
        <taxon>Talitroidea</taxon>
        <taxon>Hyalellidae</taxon>
        <taxon>Hyalella</taxon>
    </lineage>
</organism>
<dbReference type="Pfam" id="PF00233">
    <property type="entry name" value="PDEase_I"/>
    <property type="match status" value="1"/>
</dbReference>
<evidence type="ECO:0000256" key="1">
    <source>
        <dbReference type="ARBA" id="ARBA00000621"/>
    </source>
</evidence>
<dbReference type="GO" id="GO:0007165">
    <property type="term" value="P:signal transduction"/>
    <property type="evidence" value="ECO:0007669"/>
    <property type="project" value="InterPro"/>
</dbReference>
<reference evidence="13" key="1">
    <citation type="submission" date="2025-08" db="UniProtKB">
        <authorList>
            <consortium name="RefSeq"/>
        </authorList>
    </citation>
    <scope>IDENTIFICATION</scope>
    <source>
        <tissue evidence="13">Whole organism</tissue>
    </source>
</reference>
<keyword evidence="12" id="KW-1185">Reference proteome</keyword>
<dbReference type="OrthoDB" id="189220at2759"/>
<feature type="binding site" evidence="8">
    <location>
        <position position="599"/>
    </location>
    <ligand>
        <name>Zn(2+)</name>
        <dbReference type="ChEBI" id="CHEBI:29105"/>
        <label>1</label>
    </ligand>
</feature>
<dbReference type="InterPro" id="IPR036971">
    <property type="entry name" value="PDEase_catalytic_dom_sf"/>
</dbReference>
<feature type="compositionally biased region" description="Polar residues" evidence="10">
    <location>
        <begin position="830"/>
        <end position="839"/>
    </location>
</feature>
<feature type="binding site" evidence="7">
    <location>
        <position position="650"/>
    </location>
    <ligand>
        <name>AMP</name>
        <dbReference type="ChEBI" id="CHEBI:456215"/>
    </ligand>
</feature>
<feature type="compositionally biased region" description="Basic and acidic residues" evidence="10">
    <location>
        <begin position="174"/>
        <end position="186"/>
    </location>
</feature>
<feature type="binding site" evidence="8">
    <location>
        <position position="490"/>
    </location>
    <ligand>
        <name>Zn(2+)</name>
        <dbReference type="ChEBI" id="CHEBI:29105"/>
        <label>1</label>
    </ligand>
</feature>
<comment type="cofactor">
    <cofactor evidence="9">
        <name>a divalent metal cation</name>
        <dbReference type="ChEBI" id="CHEBI:60240"/>
    </cofactor>
    <text evidence="9">Binds 2 divalent metal cations per subunit. Site 1 may preferentially bind zinc ions, while site 2 has a preference for magnesium and/or manganese ions.</text>
</comment>
<feature type="binding site" evidence="7">
    <location>
        <position position="490"/>
    </location>
    <ligand>
        <name>AMP</name>
        <dbReference type="ChEBI" id="CHEBI:456215"/>
    </ligand>
</feature>
<dbReference type="CDD" id="cd00077">
    <property type="entry name" value="HDc"/>
    <property type="match status" value="1"/>
</dbReference>
<feature type="region of interest" description="Disordered" evidence="10">
    <location>
        <begin position="889"/>
        <end position="925"/>
    </location>
</feature>
<feature type="compositionally biased region" description="Polar residues" evidence="10">
    <location>
        <begin position="1374"/>
        <end position="1384"/>
    </location>
</feature>
<sequence length="1538" mass="167438">MGYGYSDGQCCDGDAGDGDSVENSARTALLFRSQDGEMTQMLINNSDNNLRGRKVTLVRNTSSADGNISFVCQSGLSGKEPPTHVCRPVSFTSVQRDGDDPFRFIDESARTSSEDLPSKQGLADSDFFKSGTQRTRMPLSSGGPTCKAGVPGRSCDDDVEIAVSVDAQDEGDHQVKCDVIRKHSSDTEGDNDEGESGTRKTSAGISSEVSDNATNAAEDETFCGAGRTYLCRLVRTVSRILFCWSSRSGKGCRVVSCGSSNSSSRSSSSRAYAAEQQAAAPAANVAVQQQSGLYITITPEAPSPLTVDCFSSTVSLDADASERLLPQPARAAARAAAADAGVGTAIVHRKFLTLHRRKKRKPAAPMAPHKALLDDLYPGPTQNVLERVGDWNFNAFALDSVTGGRPVSVLCVYLLHRYNLIHSFHMDTVTVWKCFSLIEEGYHTTNPYHNALHAADVTQAMHCYLQEEVIRQHMTPLETLAALLAAVCHDLDHPGVNQPFLIATDNHLAALYKNLSVLENHHWRCAMGCLWESGLLDGWALEDVDQLQDQIRSLILATDITRQQEFLTRFKKYQEGGGLDMTQPEDRHFSLQIALKCADICNPCRPWEVSQKWSQKICDEFYRQGDYERQLNLPVTALCDRYATSIAKIQTGFIEYVVSPLFGAWHEWLGTPLSSAMLHNLQSNLHEWKQRLAEDPLPKSPKPLLLNAPPLLTDSEEKSNVSIKEVVSSCSSSSSGDNPSEPVGDLFSQSAFCGQQTVVGRRHSLPLNVPSMLPRTVMRRESLSSDGKHPFLLETVHMEDMALSTLSQADNENADADMVSIVTRLSDTSDISPSKTRVMTGSCHPKSGRRRLSLPQLSAHQYRTKPPLVSLQPLPATPSVEELRVPSITPATVDGSTGGEGQGHSNQSNSESSNASKVSAECGSGGGVAKMNPSAVNFQTNMPDDVFRTIESSKCSIGDSFPANDAKLTSTHSISMRTNIDNSGNDFVSQLPDIFSSSSNHHYPARFLRRASLDSNTCTNINLNENLNLQYHRNDNQNAGLSFHSSGTQVPHEGKWPRRGSLAGDKENRAPSRGRAALLARTRYWRSLNHDDGTDAVSRSLLSKDIMQQVSQSPAALGRRGSAPVLQLDSLMNRTGYTAGDLKSDLSPDRNSSVLTARRASAPAQQLLIGLRSRKHFSESTNVPGDQEVSWQGCQLNANLNEIDSFPPSIMSDNAYYTSRAPGNLGARRKAFSEKRILGNSKSFDLVSSRPKLRSVPPFMRRTSSAGRSFSCTLLRYSLNNQASEHMSSHGASAAYEVINESDILTTSKMDEEAQVEGSENGREFLKTEVTTVEKSVRPPLCRTNSLPIFGCCSTPIEEARGIVDHLTAVARESSSLSHSTAPGSVQVPPSHPSELPPSVASRLGLDTNNRSCQSQAAALRGGMGGGGSGQPCYDPMRPRDAKDVDFSDNFGAAAADVLTNMYRFRHECGVSQESSDDMGDWYSSSGDDGTPSTPGYPFPNPARPFPHHYHHHHLSVRRGSLPCNFSFSGDLRLLETS</sequence>
<evidence type="ECO:0000256" key="4">
    <source>
        <dbReference type="ARBA" id="ARBA00022801"/>
    </source>
</evidence>